<dbReference type="PANTHER" id="PTHR48081:SF8">
    <property type="entry name" value="ALPHA_BETA HYDROLASE FOLD-3 DOMAIN-CONTAINING PROTEIN-RELATED"/>
    <property type="match status" value="1"/>
</dbReference>
<name>A0A9D2RNK5_9MICO</name>
<proteinExistence type="predicted"/>
<dbReference type="GO" id="GO:0016787">
    <property type="term" value="F:hydrolase activity"/>
    <property type="evidence" value="ECO:0007669"/>
    <property type="project" value="UniProtKB-KW"/>
</dbReference>
<comment type="caution">
    <text evidence="3">The sequence shown here is derived from an EMBL/GenBank/DDBJ whole genome shotgun (WGS) entry which is preliminary data.</text>
</comment>
<evidence type="ECO:0000256" key="1">
    <source>
        <dbReference type="ARBA" id="ARBA00022801"/>
    </source>
</evidence>
<reference evidence="3" key="2">
    <citation type="submission" date="2021-04" db="EMBL/GenBank/DDBJ databases">
        <authorList>
            <person name="Gilroy R."/>
        </authorList>
    </citation>
    <scope>NUCLEOTIDE SEQUENCE</scope>
    <source>
        <strain evidence="3">ChiHjej13B12-24818</strain>
    </source>
</reference>
<evidence type="ECO:0000313" key="3">
    <source>
        <dbReference type="EMBL" id="HJB09007.1"/>
    </source>
</evidence>
<dbReference type="Pfam" id="PF07859">
    <property type="entry name" value="Abhydrolase_3"/>
    <property type="match status" value="1"/>
</dbReference>
<organism evidence="3 4">
    <name type="scientific">Candidatus Brachybacterium merdavium</name>
    <dbReference type="NCBI Taxonomy" id="2838513"/>
    <lineage>
        <taxon>Bacteria</taxon>
        <taxon>Bacillati</taxon>
        <taxon>Actinomycetota</taxon>
        <taxon>Actinomycetes</taxon>
        <taxon>Micrococcales</taxon>
        <taxon>Dermabacteraceae</taxon>
        <taxon>Brachybacterium</taxon>
    </lineage>
</organism>
<sequence length="271" mass="29433">MTVVRALTSLWSQRPSLPARSLIDRSRVDRRRHHGVPVTWIDGARAAQATIVHLHGGAYLHGERPTHWEWLEEITRRAGTAGAMVHYRMPPRFPFPVAYDDALEAVRELVDTAVVRSGRWVLSGDSAGAGLALAVAQALRDQSIPLPALLLLTSPWADLTGVRDGDAELRRAARLYTGPIPAEDPRISPVHGDLQGLPPVHLVAGGGDAMRSDGLRLRQRLEEAGTELDYLEAPGQVHNYPITGSGADPQAARRSQIAAVRRALGMDPAEL</sequence>
<keyword evidence="1 3" id="KW-0378">Hydrolase</keyword>
<dbReference type="InterPro" id="IPR013094">
    <property type="entry name" value="AB_hydrolase_3"/>
</dbReference>
<dbReference type="EMBL" id="DWZH01000007">
    <property type="protein sequence ID" value="HJB09007.1"/>
    <property type="molecule type" value="Genomic_DNA"/>
</dbReference>
<dbReference type="PANTHER" id="PTHR48081">
    <property type="entry name" value="AB HYDROLASE SUPERFAMILY PROTEIN C4A8.06C"/>
    <property type="match status" value="1"/>
</dbReference>
<gene>
    <name evidence="3" type="ORF">H9786_00520</name>
</gene>
<feature type="domain" description="Alpha/beta hydrolase fold-3" evidence="2">
    <location>
        <begin position="51"/>
        <end position="240"/>
    </location>
</feature>
<dbReference type="Proteomes" id="UP000823823">
    <property type="component" value="Unassembled WGS sequence"/>
</dbReference>
<accession>A0A9D2RNK5</accession>
<dbReference type="InterPro" id="IPR029058">
    <property type="entry name" value="AB_hydrolase_fold"/>
</dbReference>
<evidence type="ECO:0000313" key="4">
    <source>
        <dbReference type="Proteomes" id="UP000823823"/>
    </source>
</evidence>
<dbReference type="Gene3D" id="3.40.50.1820">
    <property type="entry name" value="alpha/beta hydrolase"/>
    <property type="match status" value="1"/>
</dbReference>
<dbReference type="InterPro" id="IPR050300">
    <property type="entry name" value="GDXG_lipolytic_enzyme"/>
</dbReference>
<protein>
    <submittedName>
        <fullName evidence="3">Alpha/beta hydrolase</fullName>
    </submittedName>
</protein>
<dbReference type="AlphaFoldDB" id="A0A9D2RNK5"/>
<dbReference type="SUPFAM" id="SSF53474">
    <property type="entry name" value="alpha/beta-Hydrolases"/>
    <property type="match status" value="1"/>
</dbReference>
<reference evidence="3" key="1">
    <citation type="journal article" date="2021" name="PeerJ">
        <title>Extensive microbial diversity within the chicken gut microbiome revealed by metagenomics and culture.</title>
        <authorList>
            <person name="Gilroy R."/>
            <person name="Ravi A."/>
            <person name="Getino M."/>
            <person name="Pursley I."/>
            <person name="Horton D.L."/>
            <person name="Alikhan N.F."/>
            <person name="Baker D."/>
            <person name="Gharbi K."/>
            <person name="Hall N."/>
            <person name="Watson M."/>
            <person name="Adriaenssens E.M."/>
            <person name="Foster-Nyarko E."/>
            <person name="Jarju S."/>
            <person name="Secka A."/>
            <person name="Antonio M."/>
            <person name="Oren A."/>
            <person name="Chaudhuri R.R."/>
            <person name="La Ragione R."/>
            <person name="Hildebrand F."/>
            <person name="Pallen M.J."/>
        </authorList>
    </citation>
    <scope>NUCLEOTIDE SEQUENCE</scope>
    <source>
        <strain evidence="3">ChiHjej13B12-24818</strain>
    </source>
</reference>
<evidence type="ECO:0000259" key="2">
    <source>
        <dbReference type="Pfam" id="PF07859"/>
    </source>
</evidence>